<reference evidence="1" key="1">
    <citation type="submission" date="2018-05" db="EMBL/GenBank/DDBJ databases">
        <authorList>
            <person name="Lanie J.A."/>
            <person name="Ng W.-L."/>
            <person name="Kazmierczak K.M."/>
            <person name="Andrzejewski T.M."/>
            <person name="Davidsen T.M."/>
            <person name="Wayne K.J."/>
            <person name="Tettelin H."/>
            <person name="Glass J.I."/>
            <person name="Rusch D."/>
            <person name="Podicherti R."/>
            <person name="Tsui H.-C.T."/>
            <person name="Winkler M.E."/>
        </authorList>
    </citation>
    <scope>NUCLEOTIDE SEQUENCE</scope>
</reference>
<organism evidence="1">
    <name type="scientific">marine metagenome</name>
    <dbReference type="NCBI Taxonomy" id="408172"/>
    <lineage>
        <taxon>unclassified sequences</taxon>
        <taxon>metagenomes</taxon>
        <taxon>ecological metagenomes</taxon>
    </lineage>
</organism>
<gene>
    <name evidence="1" type="ORF">METZ01_LOCUS368359</name>
</gene>
<sequence>LNEGHILNFYKGKEKKYVAVFSVLTLKPGVDILGVRETGRAASAKLPGVISIVILLKSISYEIFFLNRIELTGVSFMLISDA</sequence>
<accession>A0A382T181</accession>
<name>A0A382T181_9ZZZZ</name>
<dbReference type="AlphaFoldDB" id="A0A382T181"/>
<protein>
    <submittedName>
        <fullName evidence="1">Uncharacterized protein</fullName>
    </submittedName>
</protein>
<proteinExistence type="predicted"/>
<feature type="non-terminal residue" evidence="1">
    <location>
        <position position="1"/>
    </location>
</feature>
<evidence type="ECO:0000313" key="1">
    <source>
        <dbReference type="EMBL" id="SVD15505.1"/>
    </source>
</evidence>
<dbReference type="EMBL" id="UINC01132905">
    <property type="protein sequence ID" value="SVD15505.1"/>
    <property type="molecule type" value="Genomic_DNA"/>
</dbReference>